<gene>
    <name evidence="4" type="ORF">ABC228_19005</name>
</gene>
<evidence type="ECO:0000256" key="2">
    <source>
        <dbReference type="SAM" id="MobiDB-lite"/>
    </source>
</evidence>
<dbReference type="Pfam" id="PF13518">
    <property type="entry name" value="HTH_28"/>
    <property type="match status" value="1"/>
</dbReference>
<dbReference type="RefSeq" id="WP_345826750.1">
    <property type="nucleotide sequence ID" value="NZ_JBDIML010000015.1"/>
</dbReference>
<dbReference type="InterPro" id="IPR036388">
    <property type="entry name" value="WH-like_DNA-bd_sf"/>
</dbReference>
<evidence type="ECO:0000259" key="3">
    <source>
        <dbReference type="Pfam" id="PF13518"/>
    </source>
</evidence>
<evidence type="ECO:0000313" key="4">
    <source>
        <dbReference type="EMBL" id="MEN2769255.1"/>
    </source>
</evidence>
<organism evidence="4 5">
    <name type="scientific">Ornithinibacillus xuwenensis</name>
    <dbReference type="NCBI Taxonomy" id="3144668"/>
    <lineage>
        <taxon>Bacteria</taxon>
        <taxon>Bacillati</taxon>
        <taxon>Bacillota</taxon>
        <taxon>Bacilli</taxon>
        <taxon>Bacillales</taxon>
        <taxon>Bacillaceae</taxon>
        <taxon>Ornithinibacillus</taxon>
    </lineage>
</organism>
<dbReference type="PANTHER" id="PTHR33795:SF1">
    <property type="entry name" value="INSERTION ELEMENT IS150 PROTEIN INSJ"/>
    <property type="match status" value="1"/>
</dbReference>
<dbReference type="Proteomes" id="UP001444625">
    <property type="component" value="Unassembled WGS sequence"/>
</dbReference>
<evidence type="ECO:0000256" key="1">
    <source>
        <dbReference type="ARBA" id="ARBA00038232"/>
    </source>
</evidence>
<reference evidence="4 5" key="1">
    <citation type="submission" date="2024-05" db="EMBL/GenBank/DDBJ databases">
        <authorList>
            <person name="Haq I."/>
            <person name="Ullah Z."/>
            <person name="Ahmad R."/>
            <person name="Li M."/>
            <person name="Tong Y."/>
        </authorList>
    </citation>
    <scope>NUCLEOTIDE SEQUENCE [LARGE SCALE GENOMIC DNA]</scope>
    <source>
        <strain evidence="4 5">16A2E</strain>
    </source>
</reference>
<feature type="domain" description="Insertion element IS150 protein InsJ-like helix-turn-helix" evidence="3">
    <location>
        <begin position="66"/>
        <end position="119"/>
    </location>
</feature>
<dbReference type="EMBL" id="JBDIML010000015">
    <property type="protein sequence ID" value="MEN2769255.1"/>
    <property type="molecule type" value="Genomic_DNA"/>
</dbReference>
<dbReference type="Gene3D" id="1.10.10.10">
    <property type="entry name" value="Winged helix-like DNA-binding domain superfamily/Winged helix DNA-binding domain"/>
    <property type="match status" value="2"/>
</dbReference>
<dbReference type="SUPFAM" id="SSF48295">
    <property type="entry name" value="TrpR-like"/>
    <property type="match status" value="1"/>
</dbReference>
<proteinExistence type="inferred from homology"/>
<evidence type="ECO:0000313" key="5">
    <source>
        <dbReference type="Proteomes" id="UP001444625"/>
    </source>
</evidence>
<accession>A0ABU9XML7</accession>
<feature type="compositionally biased region" description="Basic and acidic residues" evidence="2">
    <location>
        <begin position="129"/>
        <end position="143"/>
    </location>
</feature>
<dbReference type="PANTHER" id="PTHR33795">
    <property type="entry name" value="INSERTION ELEMENT IS150 PROTEIN INSJ"/>
    <property type="match status" value="1"/>
</dbReference>
<dbReference type="InterPro" id="IPR009057">
    <property type="entry name" value="Homeodomain-like_sf"/>
</dbReference>
<dbReference type="SUPFAM" id="SSF46689">
    <property type="entry name" value="Homeodomain-like"/>
    <property type="match status" value="1"/>
</dbReference>
<dbReference type="InterPro" id="IPR052057">
    <property type="entry name" value="IS150/IS1296_orfA-like"/>
</dbReference>
<feature type="region of interest" description="Disordered" evidence="2">
    <location>
        <begin position="110"/>
        <end position="143"/>
    </location>
</feature>
<name>A0ABU9XML7_9BACI</name>
<feature type="region of interest" description="Disordered" evidence="2">
    <location>
        <begin position="163"/>
        <end position="187"/>
    </location>
</feature>
<dbReference type="InterPro" id="IPR010921">
    <property type="entry name" value="Trp_repressor/repl_initiator"/>
</dbReference>
<dbReference type="InterPro" id="IPR055247">
    <property type="entry name" value="InsJ-like_HTH"/>
</dbReference>
<keyword evidence="5" id="KW-1185">Reference proteome</keyword>
<protein>
    <submittedName>
        <fullName evidence="4">Transposase</fullName>
    </submittedName>
</protein>
<sequence length="187" mass="22206">MAKYSEEFKIKLVTEYLYGNLGYGSLARKYNMGSQTPIVEWVKAYKSQGMEGLKRRTTKKEYSVQFKLDTIQFILNTGASYLETSDQFNLNNPSLIKRWMKTFREQGVEGLKLKPKGRPSMSKKPNNQKKKEEKKLTREEELERENELLRLENAYLKKLKAFRENPNAFHEKHKQRWRSNSKKKDLN</sequence>
<comment type="similarity">
    <text evidence="1">Belongs to the IS150/IS1296 orfA family.</text>
</comment>
<feature type="compositionally biased region" description="Basic residues" evidence="2">
    <location>
        <begin position="171"/>
        <end position="181"/>
    </location>
</feature>
<comment type="caution">
    <text evidence="4">The sequence shown here is derived from an EMBL/GenBank/DDBJ whole genome shotgun (WGS) entry which is preliminary data.</text>
</comment>